<gene>
    <name evidence="2" type="ORF">GALMADRAFT_1295001</name>
</gene>
<feature type="compositionally biased region" description="Basic and acidic residues" evidence="1">
    <location>
        <begin position="72"/>
        <end position="82"/>
    </location>
</feature>
<protein>
    <submittedName>
        <fullName evidence="2">Uncharacterized protein</fullName>
    </submittedName>
</protein>
<keyword evidence="3" id="KW-1185">Reference proteome</keyword>
<feature type="compositionally biased region" description="Basic residues" evidence="1">
    <location>
        <begin position="12"/>
        <end position="21"/>
    </location>
</feature>
<dbReference type="Proteomes" id="UP000027222">
    <property type="component" value="Unassembled WGS sequence"/>
</dbReference>
<name>A0A067T4D2_GALM3</name>
<reference evidence="3" key="1">
    <citation type="journal article" date="2014" name="Proc. Natl. Acad. Sci. U.S.A.">
        <title>Extensive sampling of basidiomycete genomes demonstrates inadequacy of the white-rot/brown-rot paradigm for wood decay fungi.</title>
        <authorList>
            <person name="Riley R."/>
            <person name="Salamov A.A."/>
            <person name="Brown D.W."/>
            <person name="Nagy L.G."/>
            <person name="Floudas D."/>
            <person name="Held B.W."/>
            <person name="Levasseur A."/>
            <person name="Lombard V."/>
            <person name="Morin E."/>
            <person name="Otillar R."/>
            <person name="Lindquist E.A."/>
            <person name="Sun H."/>
            <person name="LaButti K.M."/>
            <person name="Schmutz J."/>
            <person name="Jabbour D."/>
            <person name="Luo H."/>
            <person name="Baker S.E."/>
            <person name="Pisabarro A.G."/>
            <person name="Walton J.D."/>
            <person name="Blanchette R.A."/>
            <person name="Henrissat B."/>
            <person name="Martin F."/>
            <person name="Cullen D."/>
            <person name="Hibbett D.S."/>
            <person name="Grigoriev I.V."/>
        </authorList>
    </citation>
    <scope>NUCLEOTIDE SEQUENCE [LARGE SCALE GENOMIC DNA]</scope>
    <source>
        <strain evidence="3">CBS 339.88</strain>
    </source>
</reference>
<feature type="region of interest" description="Disordered" evidence="1">
    <location>
        <begin position="1"/>
        <end position="82"/>
    </location>
</feature>
<dbReference type="HOGENOM" id="CLU_2558451_0_0_1"/>
<proteinExistence type="predicted"/>
<organism evidence="2 3">
    <name type="scientific">Galerina marginata (strain CBS 339.88)</name>
    <dbReference type="NCBI Taxonomy" id="685588"/>
    <lineage>
        <taxon>Eukaryota</taxon>
        <taxon>Fungi</taxon>
        <taxon>Dikarya</taxon>
        <taxon>Basidiomycota</taxon>
        <taxon>Agaricomycotina</taxon>
        <taxon>Agaricomycetes</taxon>
        <taxon>Agaricomycetidae</taxon>
        <taxon>Agaricales</taxon>
        <taxon>Agaricineae</taxon>
        <taxon>Strophariaceae</taxon>
        <taxon>Galerina</taxon>
    </lineage>
</organism>
<feature type="compositionally biased region" description="Low complexity" evidence="1">
    <location>
        <begin position="27"/>
        <end position="37"/>
    </location>
</feature>
<dbReference type="AlphaFoldDB" id="A0A067T4D2"/>
<evidence type="ECO:0000256" key="1">
    <source>
        <dbReference type="SAM" id="MobiDB-lite"/>
    </source>
</evidence>
<accession>A0A067T4D2</accession>
<evidence type="ECO:0000313" key="3">
    <source>
        <dbReference type="Proteomes" id="UP000027222"/>
    </source>
</evidence>
<sequence length="82" mass="9582">MDLGLHGVRYGPRQRRCHRSTLSRTKSSQPESPSQSRRLNKRSYPPLHPYSAHDRRPPRLQSLPPLHPRKKVLIEVRGRASR</sequence>
<evidence type="ECO:0000313" key="2">
    <source>
        <dbReference type="EMBL" id="KDR77951.1"/>
    </source>
</evidence>
<dbReference type="EMBL" id="KL142375">
    <property type="protein sequence ID" value="KDR77951.1"/>
    <property type="molecule type" value="Genomic_DNA"/>
</dbReference>